<dbReference type="PRINTS" id="PR01483">
    <property type="entry name" value="FASYNTHASE"/>
</dbReference>
<evidence type="ECO:0000256" key="1">
    <source>
        <dbReference type="ARBA" id="ARBA00005254"/>
    </source>
</evidence>
<dbReference type="Gene3D" id="3.10.129.10">
    <property type="entry name" value="Hotdog Thioesterase"/>
    <property type="match status" value="1"/>
</dbReference>
<feature type="domain" description="MaoC-like" evidence="2">
    <location>
        <begin position="209"/>
        <end position="282"/>
    </location>
</feature>
<accession>A0ABU1FQN2</accession>
<evidence type="ECO:0000259" key="2">
    <source>
        <dbReference type="Pfam" id="PF01575"/>
    </source>
</evidence>
<dbReference type="PANTHER" id="PTHR43841">
    <property type="entry name" value="3-HYDROXYACYL-THIOESTER DEHYDRATASE HTDX-RELATED"/>
    <property type="match status" value="1"/>
</dbReference>
<keyword evidence="4" id="KW-1185">Reference proteome</keyword>
<dbReference type="InterPro" id="IPR002539">
    <property type="entry name" value="MaoC-like_dom"/>
</dbReference>
<dbReference type="PANTHER" id="PTHR43841:SF3">
    <property type="entry name" value="(3R)-HYDROXYACYL-ACP DEHYDRATASE SUBUNIT HADB"/>
    <property type="match status" value="1"/>
</dbReference>
<dbReference type="SUPFAM" id="SSF54637">
    <property type="entry name" value="Thioesterase/thiol ester dehydrase-isomerase"/>
    <property type="match status" value="1"/>
</dbReference>
<dbReference type="InterPro" id="IPR029069">
    <property type="entry name" value="HotDog_dom_sf"/>
</dbReference>
<evidence type="ECO:0000313" key="4">
    <source>
        <dbReference type="Proteomes" id="UP001260872"/>
    </source>
</evidence>
<reference evidence="4" key="1">
    <citation type="submission" date="2023-07" db="EMBL/GenBank/DDBJ databases">
        <title>Description of three actinobacteria isolated from air of manufacturing shop in a pharmaceutical factory.</title>
        <authorList>
            <person name="Zhang D.-F."/>
        </authorList>
    </citation>
    <scope>NUCLEOTIDE SEQUENCE [LARGE SCALE GENOMIC DNA]</scope>
    <source>
        <strain evidence="4">CCTCC AB 207010</strain>
    </source>
</reference>
<dbReference type="InterPro" id="IPR003965">
    <property type="entry name" value="Fatty_acid_synthase"/>
</dbReference>
<dbReference type="RefSeq" id="WP_310536062.1">
    <property type="nucleotide sequence ID" value="NZ_BAAAOC010000008.1"/>
</dbReference>
<evidence type="ECO:0000313" key="3">
    <source>
        <dbReference type="EMBL" id="MDR5710672.1"/>
    </source>
</evidence>
<dbReference type="EMBL" id="JAVKGT010000001">
    <property type="protein sequence ID" value="MDR5710672.1"/>
    <property type="molecule type" value="Genomic_DNA"/>
</dbReference>
<comment type="caution">
    <text evidence="3">The sequence shown here is derived from an EMBL/GenBank/DDBJ whole genome shotgun (WGS) entry which is preliminary data.</text>
</comment>
<comment type="similarity">
    <text evidence="1">Belongs to the enoyl-CoA hydratase/isomerase family.</text>
</comment>
<proteinExistence type="inferred from homology"/>
<protein>
    <submittedName>
        <fullName evidence="3">MaoC/PaaZ C-terminal domain-containing protein</fullName>
    </submittedName>
</protein>
<dbReference type="Proteomes" id="UP001260872">
    <property type="component" value="Unassembled WGS sequence"/>
</dbReference>
<organism evidence="3 4">
    <name type="scientific">Nesterenkonia flava</name>
    <dbReference type="NCBI Taxonomy" id="469799"/>
    <lineage>
        <taxon>Bacteria</taxon>
        <taxon>Bacillati</taxon>
        <taxon>Actinomycetota</taxon>
        <taxon>Actinomycetes</taxon>
        <taxon>Micrococcales</taxon>
        <taxon>Micrococcaceae</taxon>
        <taxon>Nesterenkonia</taxon>
    </lineage>
</organism>
<dbReference type="Pfam" id="PF01575">
    <property type="entry name" value="MaoC_dehydratas"/>
    <property type="match status" value="1"/>
</dbReference>
<sequence length="313" mass="34278">MPLPTTDDTTRPPRLSRLYARAAIGAVRSRLSFNGTLSALPDDPVSVLHPGISVAQAEAYRRLVGGEAFDGVHRASLPSVLVHTAAFPVQMALMSAENFPLQLMGMVHLSNEVHHRHQVLAGQALRIQARARNPRAHRRGTQVDIVTEIRLADQQESSATVLWSSTSTYLSRGTYIAGRPTSSDQREVTEPFIPPPKTALWSFGAEAGRDYAAVSGDYNPIHLSGISAKALGMPGPILHGMFSAARMLEGREPEAAGHRWEITFEAPVRLPGRVAFAVEQDGDHLQRFTGWNPKPRADGSFRRHFRGTLHLPE</sequence>
<name>A0ABU1FQN2_9MICC</name>
<gene>
    <name evidence="3" type="ORF">RH857_00745</name>
</gene>